<sequence length="228" mass="24317">MQAVACATGRKHPAGAVTGVAARLGVDPVDFRFDAMDPISAAANRRWAATVTYLTRLLSAPGEADLHPLMLTAALETAATAAVTVFPNSTMTLDYVADPGQVTPAAIRRAVAYADANAASPLTPQNIADAAGVGVRALQTGFRRHVGTTPMGYLRRVRLERAHRDLQAADPHQRRHGGRHRVPLGLRQPGAFRRPLPLGVRPPSQPNPAHVKHRPSWTVSGAPRAGRR</sequence>
<evidence type="ECO:0000256" key="4">
    <source>
        <dbReference type="SAM" id="MobiDB-lite"/>
    </source>
</evidence>
<comment type="caution">
    <text evidence="6">The sequence shown here is derived from an EMBL/GenBank/DDBJ whole genome shotgun (WGS) entry which is preliminary data.</text>
</comment>
<dbReference type="SMART" id="SM00342">
    <property type="entry name" value="HTH_ARAC"/>
    <property type="match status" value="1"/>
</dbReference>
<dbReference type="SUPFAM" id="SSF46689">
    <property type="entry name" value="Homeodomain-like"/>
    <property type="match status" value="1"/>
</dbReference>
<dbReference type="InterPro" id="IPR009057">
    <property type="entry name" value="Homeodomain-like_sf"/>
</dbReference>
<evidence type="ECO:0000313" key="6">
    <source>
        <dbReference type="EMBL" id="TDO32881.1"/>
    </source>
</evidence>
<accession>A0A4R6JD41</accession>
<dbReference type="InterPro" id="IPR018060">
    <property type="entry name" value="HTH_AraC"/>
</dbReference>
<name>A0A4R6JD41_9ACTN</name>
<keyword evidence="2" id="KW-0238">DNA-binding</keyword>
<dbReference type="GO" id="GO:0003700">
    <property type="term" value="F:DNA-binding transcription factor activity"/>
    <property type="evidence" value="ECO:0007669"/>
    <property type="project" value="InterPro"/>
</dbReference>
<keyword evidence="3" id="KW-0804">Transcription</keyword>
<dbReference type="InterPro" id="IPR050204">
    <property type="entry name" value="AraC_XylS_family_regulators"/>
</dbReference>
<keyword evidence="7" id="KW-1185">Reference proteome</keyword>
<protein>
    <submittedName>
        <fullName evidence="6">Helix-turn-helix protein</fullName>
    </submittedName>
</protein>
<dbReference type="Proteomes" id="UP000294901">
    <property type="component" value="Unassembled WGS sequence"/>
</dbReference>
<feature type="region of interest" description="Disordered" evidence="4">
    <location>
        <begin position="166"/>
        <end position="228"/>
    </location>
</feature>
<dbReference type="EMBL" id="SNWR01000002">
    <property type="protein sequence ID" value="TDO32881.1"/>
    <property type="molecule type" value="Genomic_DNA"/>
</dbReference>
<proteinExistence type="predicted"/>
<dbReference type="Pfam" id="PF12833">
    <property type="entry name" value="HTH_18"/>
    <property type="match status" value="1"/>
</dbReference>
<dbReference type="PANTHER" id="PTHR46796:SF12">
    <property type="entry name" value="HTH-TYPE DNA-BINDING TRANSCRIPTIONAL ACTIVATOR EUTR"/>
    <property type="match status" value="1"/>
</dbReference>
<evidence type="ECO:0000256" key="3">
    <source>
        <dbReference type="ARBA" id="ARBA00023163"/>
    </source>
</evidence>
<organism evidence="6 7">
    <name type="scientific">Paractinoplanes brasiliensis</name>
    <dbReference type="NCBI Taxonomy" id="52695"/>
    <lineage>
        <taxon>Bacteria</taxon>
        <taxon>Bacillati</taxon>
        <taxon>Actinomycetota</taxon>
        <taxon>Actinomycetes</taxon>
        <taxon>Micromonosporales</taxon>
        <taxon>Micromonosporaceae</taxon>
        <taxon>Paractinoplanes</taxon>
    </lineage>
</organism>
<dbReference type="PROSITE" id="PS01124">
    <property type="entry name" value="HTH_ARAC_FAMILY_2"/>
    <property type="match status" value="1"/>
</dbReference>
<feature type="domain" description="HTH araC/xylS-type" evidence="5">
    <location>
        <begin position="108"/>
        <end position="170"/>
    </location>
</feature>
<evidence type="ECO:0000256" key="2">
    <source>
        <dbReference type="ARBA" id="ARBA00023125"/>
    </source>
</evidence>
<feature type="compositionally biased region" description="Basic residues" evidence="4">
    <location>
        <begin position="173"/>
        <end position="182"/>
    </location>
</feature>
<dbReference type="AlphaFoldDB" id="A0A4R6JD41"/>
<dbReference type="GO" id="GO:0043565">
    <property type="term" value="F:sequence-specific DNA binding"/>
    <property type="evidence" value="ECO:0007669"/>
    <property type="project" value="InterPro"/>
</dbReference>
<gene>
    <name evidence="6" type="ORF">C8E87_8356</name>
</gene>
<dbReference type="PANTHER" id="PTHR46796">
    <property type="entry name" value="HTH-TYPE TRANSCRIPTIONAL ACTIVATOR RHAS-RELATED"/>
    <property type="match status" value="1"/>
</dbReference>
<dbReference type="Gene3D" id="1.10.10.60">
    <property type="entry name" value="Homeodomain-like"/>
    <property type="match status" value="1"/>
</dbReference>
<evidence type="ECO:0000256" key="1">
    <source>
        <dbReference type="ARBA" id="ARBA00023015"/>
    </source>
</evidence>
<keyword evidence="1" id="KW-0805">Transcription regulation</keyword>
<evidence type="ECO:0000259" key="5">
    <source>
        <dbReference type="PROSITE" id="PS01124"/>
    </source>
</evidence>
<reference evidence="6 7" key="1">
    <citation type="submission" date="2019-03" db="EMBL/GenBank/DDBJ databases">
        <title>Sequencing the genomes of 1000 actinobacteria strains.</title>
        <authorList>
            <person name="Klenk H.-P."/>
        </authorList>
    </citation>
    <scope>NUCLEOTIDE SEQUENCE [LARGE SCALE GENOMIC DNA]</scope>
    <source>
        <strain evidence="6 7">DSM 43805</strain>
    </source>
</reference>
<evidence type="ECO:0000313" key="7">
    <source>
        <dbReference type="Proteomes" id="UP000294901"/>
    </source>
</evidence>